<evidence type="ECO:0000256" key="2">
    <source>
        <dbReference type="ARBA" id="ARBA00008316"/>
    </source>
</evidence>
<dbReference type="PANTHER" id="PTHR34471">
    <property type="entry name" value="ARGININE REPRESSOR"/>
    <property type="match status" value="1"/>
</dbReference>
<keyword evidence="6 7" id="KW-0804">Transcription</keyword>
<comment type="caution">
    <text evidence="11">The sequence shown here is derived from an EMBL/GenBank/DDBJ whole genome shotgun (WGS) entry which is preliminary data.</text>
</comment>
<dbReference type="NCBIfam" id="TIGR01529">
    <property type="entry name" value="argR_whole"/>
    <property type="match status" value="1"/>
</dbReference>
<accession>A0ABV3X2H8</accession>
<dbReference type="InterPro" id="IPR020899">
    <property type="entry name" value="Arg_repress_C"/>
</dbReference>
<evidence type="ECO:0000313" key="12">
    <source>
        <dbReference type="Proteomes" id="UP001559623"/>
    </source>
</evidence>
<evidence type="ECO:0000256" key="7">
    <source>
        <dbReference type="HAMAP-Rule" id="MF_00173"/>
    </source>
</evidence>
<dbReference type="InterPro" id="IPR036390">
    <property type="entry name" value="WH_DNA-bd_sf"/>
</dbReference>
<dbReference type="PRINTS" id="PR01467">
    <property type="entry name" value="ARGREPRESSOR"/>
</dbReference>
<organism evidence="11 12">
    <name type="scientific">Selenomonas sputigena</name>
    <dbReference type="NCBI Taxonomy" id="69823"/>
    <lineage>
        <taxon>Bacteria</taxon>
        <taxon>Bacillati</taxon>
        <taxon>Bacillota</taxon>
        <taxon>Negativicutes</taxon>
        <taxon>Selenomonadales</taxon>
        <taxon>Selenomonadaceae</taxon>
        <taxon>Selenomonas</taxon>
    </lineage>
</organism>
<evidence type="ECO:0000313" key="11">
    <source>
        <dbReference type="EMBL" id="MEX5284396.1"/>
    </source>
</evidence>
<dbReference type="SUPFAM" id="SSF55252">
    <property type="entry name" value="C-terminal domain of arginine repressor"/>
    <property type="match status" value="1"/>
</dbReference>
<keyword evidence="4 7" id="KW-0805">Transcription regulation</keyword>
<dbReference type="Pfam" id="PF02863">
    <property type="entry name" value="Arg_repressor_C"/>
    <property type="match status" value="1"/>
</dbReference>
<dbReference type="Pfam" id="PF01316">
    <property type="entry name" value="Arg_repressor"/>
    <property type="match status" value="1"/>
</dbReference>
<dbReference type="InterPro" id="IPR036388">
    <property type="entry name" value="WH-like_DNA-bd_sf"/>
</dbReference>
<feature type="domain" description="Arginine repressor C-terminal" evidence="10">
    <location>
        <begin position="80"/>
        <end position="146"/>
    </location>
</feature>
<sequence>MKPKRHAVIREIIENAVIETQEELADALRTRHIDVTQATVSRDIKNLMLVKVPVGNGRYRYAFPQGEKPFFSETRLARIFQDSVVAIDHSENIIVVKTLPGTANAVASVLDSVPWREIIGTVAGDDTILAVVKPKKAASIVAKRMEQLFDE</sequence>
<dbReference type="SUPFAM" id="SSF46785">
    <property type="entry name" value="Winged helix' DNA-binding domain"/>
    <property type="match status" value="1"/>
</dbReference>
<dbReference type="PANTHER" id="PTHR34471:SF1">
    <property type="entry name" value="ARGININE REPRESSOR"/>
    <property type="match status" value="1"/>
</dbReference>
<dbReference type="Gene3D" id="3.30.1360.40">
    <property type="match status" value="1"/>
</dbReference>
<dbReference type="InterPro" id="IPR036251">
    <property type="entry name" value="Arg_repress_C_sf"/>
</dbReference>
<evidence type="ECO:0000256" key="5">
    <source>
        <dbReference type="ARBA" id="ARBA00023125"/>
    </source>
</evidence>
<reference evidence="11 12" key="1">
    <citation type="submission" date="2023-04" db="EMBL/GenBank/DDBJ databases">
        <title>Genome Sequence of Selenomonas sputigena ATCC 33150.</title>
        <authorList>
            <person name="Miller D.P."/>
            <person name="Anvari S."/>
            <person name="Polson S.W."/>
            <person name="Macdonald M."/>
            <person name="Mcdowell J.V."/>
        </authorList>
    </citation>
    <scope>NUCLEOTIDE SEQUENCE [LARGE SCALE GENOMIC DNA]</scope>
    <source>
        <strain evidence="11 12">ATCC 33150</strain>
    </source>
</reference>
<evidence type="ECO:0000256" key="4">
    <source>
        <dbReference type="ARBA" id="ARBA00023015"/>
    </source>
</evidence>
<evidence type="ECO:0000256" key="6">
    <source>
        <dbReference type="ARBA" id="ARBA00023163"/>
    </source>
</evidence>
<comment type="pathway">
    <text evidence="7">Amino-acid biosynthesis; L-arginine biosynthesis [regulation].</text>
</comment>
<keyword evidence="12" id="KW-1185">Reference proteome</keyword>
<evidence type="ECO:0000256" key="8">
    <source>
        <dbReference type="NCBIfam" id="TIGR01529"/>
    </source>
</evidence>
<dbReference type="HAMAP" id="MF_00173">
    <property type="entry name" value="Arg_repressor"/>
    <property type="match status" value="1"/>
</dbReference>
<comment type="function">
    <text evidence="7">Regulates arginine biosynthesis genes.</text>
</comment>
<keyword evidence="3 7" id="KW-0963">Cytoplasm</keyword>
<dbReference type="InterPro" id="IPR020900">
    <property type="entry name" value="Arg_repress_DNA-bd"/>
</dbReference>
<evidence type="ECO:0000259" key="10">
    <source>
        <dbReference type="Pfam" id="PF02863"/>
    </source>
</evidence>
<evidence type="ECO:0000256" key="3">
    <source>
        <dbReference type="ARBA" id="ARBA00022490"/>
    </source>
</evidence>
<dbReference type="RefSeq" id="WP_368846234.1">
    <property type="nucleotide sequence ID" value="NZ_CP194411.1"/>
</dbReference>
<gene>
    <name evidence="7 11" type="primary">argR</name>
    <name evidence="11" type="ORF">QCO44_01885</name>
</gene>
<dbReference type="EMBL" id="JARVLH010000001">
    <property type="protein sequence ID" value="MEX5284396.1"/>
    <property type="molecule type" value="Genomic_DNA"/>
</dbReference>
<comment type="similarity">
    <text evidence="2 7">Belongs to the ArgR family.</text>
</comment>
<comment type="subcellular location">
    <subcellularLocation>
        <location evidence="1 7">Cytoplasm</location>
    </subcellularLocation>
</comment>
<feature type="domain" description="Arginine repressor DNA-binding" evidence="9">
    <location>
        <begin position="2"/>
        <end position="66"/>
    </location>
</feature>
<keyword evidence="7" id="KW-0028">Amino-acid biosynthesis</keyword>
<protein>
    <recommendedName>
        <fullName evidence="7 8">Arginine repressor</fullName>
    </recommendedName>
</protein>
<evidence type="ECO:0000256" key="1">
    <source>
        <dbReference type="ARBA" id="ARBA00004496"/>
    </source>
</evidence>
<evidence type="ECO:0000259" key="9">
    <source>
        <dbReference type="Pfam" id="PF01316"/>
    </source>
</evidence>
<keyword evidence="7" id="KW-0055">Arginine biosynthesis</keyword>
<keyword evidence="7" id="KW-0678">Repressor</keyword>
<dbReference type="Gene3D" id="1.10.10.10">
    <property type="entry name" value="Winged helix-like DNA-binding domain superfamily/Winged helix DNA-binding domain"/>
    <property type="match status" value="1"/>
</dbReference>
<name>A0ABV3X2H8_9FIRM</name>
<dbReference type="Proteomes" id="UP001559623">
    <property type="component" value="Unassembled WGS sequence"/>
</dbReference>
<keyword evidence="5 7" id="KW-0238">DNA-binding</keyword>
<dbReference type="InterPro" id="IPR001669">
    <property type="entry name" value="Arg_repress"/>
</dbReference>
<proteinExistence type="inferred from homology"/>